<dbReference type="InterPro" id="IPR036250">
    <property type="entry name" value="AcylCo_DH-like_C"/>
</dbReference>
<dbReference type="InterPro" id="IPR046373">
    <property type="entry name" value="Acyl-CoA_Oxase/DH_mid-dom_sf"/>
</dbReference>
<dbReference type="RefSeq" id="WP_111318311.1">
    <property type="nucleotide sequence ID" value="NZ_BIFX01000001.1"/>
</dbReference>
<dbReference type="PANTHER" id="PTHR43884">
    <property type="entry name" value="ACYL-COA DEHYDROGENASE"/>
    <property type="match status" value="1"/>
</dbReference>
<evidence type="ECO:0000313" key="10">
    <source>
        <dbReference type="EMBL" id="PZW36236.1"/>
    </source>
</evidence>
<evidence type="ECO:0000259" key="8">
    <source>
        <dbReference type="Pfam" id="PF02770"/>
    </source>
</evidence>
<feature type="domain" description="Acyl-CoA dehydrogenase/oxidase N-terminal" evidence="9">
    <location>
        <begin position="7"/>
        <end position="117"/>
    </location>
</feature>
<dbReference type="Proteomes" id="UP000248806">
    <property type="component" value="Unassembled WGS sequence"/>
</dbReference>
<evidence type="ECO:0000259" key="7">
    <source>
        <dbReference type="Pfam" id="PF00441"/>
    </source>
</evidence>
<name>A0A326UD34_THEHA</name>
<dbReference type="InterPro" id="IPR037069">
    <property type="entry name" value="AcylCoA_DH/ox_N_sf"/>
</dbReference>
<dbReference type="InterPro" id="IPR009100">
    <property type="entry name" value="AcylCoA_DH/oxidase_NM_dom_sf"/>
</dbReference>
<gene>
    <name evidence="10" type="ORF">EI42_00409</name>
</gene>
<evidence type="ECO:0000313" key="11">
    <source>
        <dbReference type="Proteomes" id="UP000248806"/>
    </source>
</evidence>
<comment type="similarity">
    <text evidence="2 6">Belongs to the acyl-CoA dehydrogenase family.</text>
</comment>
<dbReference type="InterPro" id="IPR013786">
    <property type="entry name" value="AcylCoA_DH/ox_N"/>
</dbReference>
<dbReference type="GO" id="GO:0003995">
    <property type="term" value="F:acyl-CoA dehydrogenase activity"/>
    <property type="evidence" value="ECO:0007669"/>
    <property type="project" value="TreeGrafter"/>
</dbReference>
<dbReference type="InterPro" id="IPR009075">
    <property type="entry name" value="AcylCo_DH/oxidase_C"/>
</dbReference>
<evidence type="ECO:0000256" key="6">
    <source>
        <dbReference type="RuleBase" id="RU362125"/>
    </source>
</evidence>
<organism evidence="10 11">
    <name type="scientific">Thermosporothrix hazakensis</name>
    <dbReference type="NCBI Taxonomy" id="644383"/>
    <lineage>
        <taxon>Bacteria</taxon>
        <taxon>Bacillati</taxon>
        <taxon>Chloroflexota</taxon>
        <taxon>Ktedonobacteria</taxon>
        <taxon>Ktedonobacterales</taxon>
        <taxon>Thermosporotrichaceae</taxon>
        <taxon>Thermosporothrix</taxon>
    </lineage>
</organism>
<dbReference type="GO" id="GO:0050660">
    <property type="term" value="F:flavin adenine dinucleotide binding"/>
    <property type="evidence" value="ECO:0007669"/>
    <property type="project" value="InterPro"/>
</dbReference>
<evidence type="ECO:0000256" key="4">
    <source>
        <dbReference type="ARBA" id="ARBA00022827"/>
    </source>
</evidence>
<evidence type="ECO:0000256" key="2">
    <source>
        <dbReference type="ARBA" id="ARBA00009347"/>
    </source>
</evidence>
<dbReference type="Gene3D" id="1.20.140.10">
    <property type="entry name" value="Butyryl-CoA Dehydrogenase, subunit A, domain 3"/>
    <property type="match status" value="1"/>
</dbReference>
<accession>A0A326UD34</accession>
<dbReference type="FunFam" id="2.40.110.10:FF:000002">
    <property type="entry name" value="Acyl-CoA dehydrogenase fadE12"/>
    <property type="match status" value="1"/>
</dbReference>
<dbReference type="SUPFAM" id="SSF47203">
    <property type="entry name" value="Acyl-CoA dehydrogenase C-terminal domain-like"/>
    <property type="match status" value="1"/>
</dbReference>
<dbReference type="PANTHER" id="PTHR43884:SF12">
    <property type="entry name" value="ISOVALERYL-COA DEHYDROGENASE, MITOCHONDRIAL-RELATED"/>
    <property type="match status" value="1"/>
</dbReference>
<dbReference type="Gene3D" id="2.40.110.10">
    <property type="entry name" value="Butyryl-CoA Dehydrogenase, subunit A, domain 2"/>
    <property type="match status" value="1"/>
</dbReference>
<dbReference type="EMBL" id="QKUF01000001">
    <property type="protein sequence ID" value="PZW36236.1"/>
    <property type="molecule type" value="Genomic_DNA"/>
</dbReference>
<evidence type="ECO:0000256" key="3">
    <source>
        <dbReference type="ARBA" id="ARBA00022630"/>
    </source>
</evidence>
<dbReference type="Gene3D" id="1.10.540.10">
    <property type="entry name" value="Acyl-CoA dehydrogenase/oxidase, N-terminal domain"/>
    <property type="match status" value="1"/>
</dbReference>
<keyword evidence="5 6" id="KW-0560">Oxidoreductase</keyword>
<reference evidence="10 11" key="1">
    <citation type="submission" date="2018-06" db="EMBL/GenBank/DDBJ databases">
        <title>Genomic Encyclopedia of Archaeal and Bacterial Type Strains, Phase II (KMG-II): from individual species to whole genera.</title>
        <authorList>
            <person name="Goeker M."/>
        </authorList>
    </citation>
    <scope>NUCLEOTIDE SEQUENCE [LARGE SCALE GENOMIC DNA]</scope>
    <source>
        <strain evidence="10 11">ATCC BAA-1881</strain>
    </source>
</reference>
<comment type="caution">
    <text evidence="10">The sequence shown here is derived from an EMBL/GenBank/DDBJ whole genome shotgun (WGS) entry which is preliminary data.</text>
</comment>
<comment type="cofactor">
    <cofactor evidence="1 6">
        <name>FAD</name>
        <dbReference type="ChEBI" id="CHEBI:57692"/>
    </cofactor>
</comment>
<dbReference type="AlphaFoldDB" id="A0A326UD34"/>
<protein>
    <submittedName>
        <fullName evidence="10">Acyl-CoA dehydrogenase</fullName>
    </submittedName>
</protein>
<dbReference type="InterPro" id="IPR006091">
    <property type="entry name" value="Acyl-CoA_Oxase/DH_mid-dom"/>
</dbReference>
<dbReference type="Pfam" id="PF02770">
    <property type="entry name" value="Acyl-CoA_dh_M"/>
    <property type="match status" value="1"/>
</dbReference>
<keyword evidence="11" id="KW-1185">Reference proteome</keyword>
<sequence>MLDFTLSKEQEAFRDYVHQIALEEMRPVSLECDRTETIPEAFFWQMQKRLRGGADGQARQWIAEGKAAPGQEQLLSMLGYEELAWGDAALATALPGPGLAYPPLMAFGTVEQQQRFLSLYEDDGLHWGALALTEPGCGSDVSAIATTARREGNAWVLNGQKQFITNGARADLIITFATVNKAAGRGGLLPFVVPGGTPGLKVGRIEKKMGLRASQTAELLYEECRIPEDHLLGALLHAGRAGFKAAMRTLDATRPMVGALAVGLARAAHEEVTQWLKEELPASYSLQKRRELLEQAEELGYEIQMARLLVWRAAWMADRELANSKEASMCKAYAGELVMKVTTFAARVVASGEMTEARLFLEKWFRDAKIFDIFEGTAQIQRLVIARRLFPEVTIP</sequence>
<feature type="domain" description="Acyl-CoA dehydrogenase/oxidase C-terminal" evidence="7">
    <location>
        <begin position="241"/>
        <end position="389"/>
    </location>
</feature>
<dbReference type="SUPFAM" id="SSF56645">
    <property type="entry name" value="Acyl-CoA dehydrogenase NM domain-like"/>
    <property type="match status" value="1"/>
</dbReference>
<dbReference type="Pfam" id="PF02771">
    <property type="entry name" value="Acyl-CoA_dh_N"/>
    <property type="match status" value="1"/>
</dbReference>
<proteinExistence type="inferred from homology"/>
<evidence type="ECO:0000259" key="9">
    <source>
        <dbReference type="Pfam" id="PF02771"/>
    </source>
</evidence>
<dbReference type="Pfam" id="PF00441">
    <property type="entry name" value="Acyl-CoA_dh_1"/>
    <property type="match status" value="1"/>
</dbReference>
<keyword evidence="4 6" id="KW-0274">FAD</keyword>
<evidence type="ECO:0000256" key="5">
    <source>
        <dbReference type="ARBA" id="ARBA00023002"/>
    </source>
</evidence>
<keyword evidence="3 6" id="KW-0285">Flavoprotein</keyword>
<feature type="domain" description="Acyl-CoA oxidase/dehydrogenase middle" evidence="8">
    <location>
        <begin position="129"/>
        <end position="223"/>
    </location>
</feature>
<evidence type="ECO:0000256" key="1">
    <source>
        <dbReference type="ARBA" id="ARBA00001974"/>
    </source>
</evidence>
<dbReference type="OrthoDB" id="9778581at2"/>